<feature type="non-terminal residue" evidence="1">
    <location>
        <position position="1"/>
    </location>
</feature>
<reference evidence="1 2" key="1">
    <citation type="submission" date="2017-09" db="EMBL/GenBank/DDBJ databases">
        <title>Depth-based differentiation of microbial function through sediment-hosted aquifers and enrichment of novel symbionts in the deep terrestrial subsurface.</title>
        <authorList>
            <person name="Probst A.J."/>
            <person name="Ladd B."/>
            <person name="Jarett J.K."/>
            <person name="Geller-Mcgrath D.E."/>
            <person name="Sieber C.M."/>
            <person name="Emerson J.B."/>
            <person name="Anantharaman K."/>
            <person name="Thomas B.C."/>
            <person name="Malmstrom R."/>
            <person name="Stieglmeier M."/>
            <person name="Klingl A."/>
            <person name="Woyke T."/>
            <person name="Ryan C.M."/>
            <person name="Banfield J.F."/>
        </authorList>
    </citation>
    <scope>NUCLEOTIDE SEQUENCE [LARGE SCALE GENOMIC DNA]</scope>
    <source>
        <strain evidence="1">CG08_land_8_20_14_0_20_45_16</strain>
    </source>
</reference>
<evidence type="ECO:0000313" key="2">
    <source>
        <dbReference type="Proteomes" id="UP000231343"/>
    </source>
</evidence>
<organism evidence="1 2">
    <name type="scientific">Candidatus Saganbacteria bacterium CG08_land_8_20_14_0_20_45_16</name>
    <dbReference type="NCBI Taxonomy" id="2014293"/>
    <lineage>
        <taxon>Bacteria</taxon>
        <taxon>Bacillati</taxon>
        <taxon>Saganbacteria</taxon>
    </lineage>
</organism>
<protein>
    <submittedName>
        <fullName evidence="1">Uncharacterized protein</fullName>
    </submittedName>
</protein>
<proteinExistence type="predicted"/>
<evidence type="ECO:0000313" key="1">
    <source>
        <dbReference type="EMBL" id="PIS28876.1"/>
    </source>
</evidence>
<dbReference type="EMBL" id="PEYM01000113">
    <property type="protein sequence ID" value="PIS28876.1"/>
    <property type="molecule type" value="Genomic_DNA"/>
</dbReference>
<dbReference type="AlphaFoldDB" id="A0A2H0XVA9"/>
<accession>A0A2H0XVA9</accession>
<name>A0A2H0XVA9_UNCSA</name>
<dbReference type="Proteomes" id="UP000231343">
    <property type="component" value="Unassembled WGS sequence"/>
</dbReference>
<sequence>QAIAARIGGFIKSSELYFCSIQSGNNDYGTDKKVMLPESKAVFECIRAFSDNFQGVLPVPVKTHCDNFIAKFKDQFDVNLEQVSRNQYLALTKARVVALCSLKSEVDYLLSDTQQQIRSTVERSFLHLQRCLVADLDYKNKWGKAFENGEINCEKLGAVHLLWHGIWAFKVNASGGRTDLVLGNDIVNPMEEIQRSSLGLVLTEWKLAKNNDVKVKFDEGKKQAQSYSSGILAGIELNVTRYIIVVTEKEPQLINDEIINDITYRFINIAVDLDVPSKSSRQKKEAE</sequence>
<comment type="caution">
    <text evidence="1">The sequence shown here is derived from an EMBL/GenBank/DDBJ whole genome shotgun (WGS) entry which is preliminary data.</text>
</comment>
<gene>
    <name evidence="1" type="ORF">COT42_06780</name>
</gene>